<evidence type="ECO:0000313" key="1">
    <source>
        <dbReference type="EMBL" id="MEW7311219.1"/>
    </source>
</evidence>
<organism evidence="1 2">
    <name type="scientific">Buttiauxella gaviniae</name>
    <dbReference type="NCBI Taxonomy" id="82990"/>
    <lineage>
        <taxon>Bacteria</taxon>
        <taxon>Pseudomonadati</taxon>
        <taxon>Pseudomonadota</taxon>
        <taxon>Gammaproteobacteria</taxon>
        <taxon>Enterobacterales</taxon>
        <taxon>Enterobacteriaceae</taxon>
        <taxon>Buttiauxella</taxon>
    </lineage>
</organism>
<dbReference type="Proteomes" id="UP001555342">
    <property type="component" value="Unassembled WGS sequence"/>
</dbReference>
<comment type="caution">
    <text evidence="1">The sequence shown here is derived from an EMBL/GenBank/DDBJ whole genome shotgun (WGS) entry which is preliminary data.</text>
</comment>
<protein>
    <submittedName>
        <fullName evidence="1">Uncharacterized protein</fullName>
    </submittedName>
</protein>
<proteinExistence type="predicted"/>
<keyword evidence="2" id="KW-1185">Reference proteome</keyword>
<gene>
    <name evidence="1" type="ORF">AB1E22_00555</name>
</gene>
<sequence>MTITSDTLLSSSSLFNHTDPTATPFRMFGAHCVARRLSLNGAPVFF</sequence>
<name>A0ABV3NNW8_9ENTR</name>
<accession>A0ABV3NNW8</accession>
<dbReference type="EMBL" id="JBFMVT010000001">
    <property type="protein sequence ID" value="MEW7311219.1"/>
    <property type="molecule type" value="Genomic_DNA"/>
</dbReference>
<evidence type="ECO:0000313" key="2">
    <source>
        <dbReference type="Proteomes" id="UP001555342"/>
    </source>
</evidence>
<dbReference type="RefSeq" id="WP_367593587.1">
    <property type="nucleotide sequence ID" value="NZ_JBFMVT010000001.1"/>
</dbReference>
<reference evidence="1 2" key="1">
    <citation type="submission" date="2024-07" db="EMBL/GenBank/DDBJ databases">
        <authorList>
            <person name="Wang L."/>
        </authorList>
    </citation>
    <scope>NUCLEOTIDE SEQUENCE [LARGE SCALE GENOMIC DNA]</scope>
    <source>
        <strain evidence="1 2">WL359</strain>
    </source>
</reference>